<evidence type="ECO:0000256" key="1">
    <source>
        <dbReference type="SAM" id="MobiDB-lite"/>
    </source>
</evidence>
<dbReference type="Proteomes" id="UP001163823">
    <property type="component" value="Chromosome 6"/>
</dbReference>
<protein>
    <submittedName>
        <fullName evidence="2">Uncharacterized protein</fullName>
    </submittedName>
</protein>
<evidence type="ECO:0000313" key="3">
    <source>
        <dbReference type="Proteomes" id="UP001163823"/>
    </source>
</evidence>
<accession>A0AAD7PRD3</accession>
<dbReference type="EMBL" id="JARAOO010000006">
    <property type="protein sequence ID" value="KAJ7965143.1"/>
    <property type="molecule type" value="Genomic_DNA"/>
</dbReference>
<dbReference type="KEGG" id="qsa:O6P43_014841"/>
<comment type="caution">
    <text evidence="2">The sequence shown here is derived from an EMBL/GenBank/DDBJ whole genome shotgun (WGS) entry which is preliminary data.</text>
</comment>
<organism evidence="2 3">
    <name type="scientific">Quillaja saponaria</name>
    <name type="common">Soap bark tree</name>
    <dbReference type="NCBI Taxonomy" id="32244"/>
    <lineage>
        <taxon>Eukaryota</taxon>
        <taxon>Viridiplantae</taxon>
        <taxon>Streptophyta</taxon>
        <taxon>Embryophyta</taxon>
        <taxon>Tracheophyta</taxon>
        <taxon>Spermatophyta</taxon>
        <taxon>Magnoliopsida</taxon>
        <taxon>eudicotyledons</taxon>
        <taxon>Gunneridae</taxon>
        <taxon>Pentapetalae</taxon>
        <taxon>rosids</taxon>
        <taxon>fabids</taxon>
        <taxon>Fabales</taxon>
        <taxon>Quillajaceae</taxon>
        <taxon>Quillaja</taxon>
    </lineage>
</organism>
<reference evidence="2" key="1">
    <citation type="journal article" date="2023" name="Science">
        <title>Elucidation of the pathway for biosynthesis of saponin adjuvants from the soapbark tree.</title>
        <authorList>
            <person name="Reed J."/>
            <person name="Orme A."/>
            <person name="El-Demerdash A."/>
            <person name="Owen C."/>
            <person name="Martin L.B.B."/>
            <person name="Misra R.C."/>
            <person name="Kikuchi S."/>
            <person name="Rejzek M."/>
            <person name="Martin A.C."/>
            <person name="Harkess A."/>
            <person name="Leebens-Mack J."/>
            <person name="Louveau T."/>
            <person name="Stephenson M.J."/>
            <person name="Osbourn A."/>
        </authorList>
    </citation>
    <scope>NUCLEOTIDE SEQUENCE</scope>
    <source>
        <strain evidence="2">S10</strain>
    </source>
</reference>
<sequence length="73" mass="8251">MGVKLVLFSKNRQQNLHAKNDIVLNQSLKRSNEREEGNAPFSIATRKAQRETECPGSGKCKIHQTLNSITWSL</sequence>
<name>A0AAD7PRD3_QUISA</name>
<keyword evidence="3" id="KW-1185">Reference proteome</keyword>
<dbReference type="AlphaFoldDB" id="A0AAD7PRD3"/>
<feature type="region of interest" description="Disordered" evidence="1">
    <location>
        <begin position="30"/>
        <end position="57"/>
    </location>
</feature>
<proteinExistence type="predicted"/>
<evidence type="ECO:0000313" key="2">
    <source>
        <dbReference type="EMBL" id="KAJ7965143.1"/>
    </source>
</evidence>
<gene>
    <name evidence="2" type="ORF">O6P43_014841</name>
</gene>